<feature type="compositionally biased region" description="Low complexity" evidence="1">
    <location>
        <begin position="69"/>
        <end position="81"/>
    </location>
</feature>
<gene>
    <name evidence="3" type="ORF">ORAREDHAP_LOCUS49483</name>
</gene>
<protein>
    <submittedName>
        <fullName evidence="3">Uncharacterized protein</fullName>
    </submittedName>
</protein>
<keyword evidence="2" id="KW-0812">Transmembrane</keyword>
<name>A0A6J5YAM3_PRUAR</name>
<dbReference type="EMBL" id="CAEKKB010000008">
    <property type="protein sequence ID" value="CAB4320598.1"/>
    <property type="molecule type" value="Genomic_DNA"/>
</dbReference>
<dbReference type="UniPathway" id="UPA00143"/>
<proteinExistence type="predicted"/>
<evidence type="ECO:0000256" key="2">
    <source>
        <dbReference type="SAM" id="Phobius"/>
    </source>
</evidence>
<reference evidence="4" key="1">
    <citation type="journal article" date="2020" name="Genome Biol.">
        <title>Gamete binning: chromosome-level and haplotype-resolved genome assembly enabled by high-throughput single-cell sequencing of gamete genomes.</title>
        <authorList>
            <person name="Campoy J.A."/>
            <person name="Sun H."/>
            <person name="Goel M."/>
            <person name="Jiao W.-B."/>
            <person name="Folz-Donahue K."/>
            <person name="Wang N."/>
            <person name="Rubio M."/>
            <person name="Liu C."/>
            <person name="Kukat C."/>
            <person name="Ruiz D."/>
            <person name="Huettel B."/>
            <person name="Schneeberger K."/>
        </authorList>
    </citation>
    <scope>NUCLEOTIDE SEQUENCE [LARGE SCALE GENOMIC DNA]</scope>
    <source>
        <strain evidence="4">cv. Rojo Pasion</strain>
    </source>
</reference>
<feature type="transmembrane region" description="Helical" evidence="2">
    <location>
        <begin position="130"/>
        <end position="152"/>
    </location>
</feature>
<sequence length="196" mass="21422">MDVDMEINTVGENSFSSSDDARDDHTCGFKCNICLELADQDPIEKKLIPIYGIESDRRSPSVPPGLKIPNRPSPSSSSSNRRSFRQIRNAVASASSAPFSSSSIGRAVRQTLNAIGSALIASHFSKVFEFMPMVLGGIGVVVLLGGYIWYIWELCDRTSQVLDSAKQLLDSAQQLCDSTKKVLDAVRQQHIMVGKK</sequence>
<organism evidence="3 4">
    <name type="scientific">Prunus armeniaca</name>
    <name type="common">Apricot</name>
    <name type="synonym">Armeniaca vulgaris</name>
    <dbReference type="NCBI Taxonomy" id="36596"/>
    <lineage>
        <taxon>Eukaryota</taxon>
        <taxon>Viridiplantae</taxon>
        <taxon>Streptophyta</taxon>
        <taxon>Embryophyta</taxon>
        <taxon>Tracheophyta</taxon>
        <taxon>Spermatophyta</taxon>
        <taxon>Magnoliopsida</taxon>
        <taxon>eudicotyledons</taxon>
        <taxon>Gunneridae</taxon>
        <taxon>Pentapetalae</taxon>
        <taxon>rosids</taxon>
        <taxon>fabids</taxon>
        <taxon>Rosales</taxon>
        <taxon>Rosaceae</taxon>
        <taxon>Amygdaloideae</taxon>
        <taxon>Amygdaleae</taxon>
        <taxon>Prunus</taxon>
    </lineage>
</organism>
<evidence type="ECO:0000313" key="4">
    <source>
        <dbReference type="Proteomes" id="UP000507245"/>
    </source>
</evidence>
<accession>A0A6J5YAM3</accession>
<evidence type="ECO:0000256" key="1">
    <source>
        <dbReference type="SAM" id="MobiDB-lite"/>
    </source>
</evidence>
<dbReference type="AlphaFoldDB" id="A0A6J5YAM3"/>
<dbReference type="GO" id="GO:0016567">
    <property type="term" value="P:protein ubiquitination"/>
    <property type="evidence" value="ECO:0007669"/>
    <property type="project" value="UniProtKB-UniPathway"/>
</dbReference>
<keyword evidence="2" id="KW-1133">Transmembrane helix</keyword>
<feature type="region of interest" description="Disordered" evidence="1">
    <location>
        <begin position="1"/>
        <end position="23"/>
    </location>
</feature>
<feature type="region of interest" description="Disordered" evidence="1">
    <location>
        <begin position="56"/>
        <end position="82"/>
    </location>
</feature>
<keyword evidence="4" id="KW-1185">Reference proteome</keyword>
<dbReference type="Proteomes" id="UP000507245">
    <property type="component" value="Unassembled WGS sequence"/>
</dbReference>
<keyword evidence="2" id="KW-0472">Membrane</keyword>
<evidence type="ECO:0000313" key="3">
    <source>
        <dbReference type="EMBL" id="CAB4320598.1"/>
    </source>
</evidence>